<evidence type="ECO:0000313" key="3">
    <source>
        <dbReference type="Proteomes" id="UP000250235"/>
    </source>
</evidence>
<keyword evidence="3" id="KW-1185">Reference proteome</keyword>
<dbReference type="AlphaFoldDB" id="A0A2Z7DE57"/>
<keyword evidence="1" id="KW-1133">Transmembrane helix</keyword>
<gene>
    <name evidence="2" type="ORF">F511_27362</name>
</gene>
<organism evidence="2 3">
    <name type="scientific">Dorcoceras hygrometricum</name>
    <dbReference type="NCBI Taxonomy" id="472368"/>
    <lineage>
        <taxon>Eukaryota</taxon>
        <taxon>Viridiplantae</taxon>
        <taxon>Streptophyta</taxon>
        <taxon>Embryophyta</taxon>
        <taxon>Tracheophyta</taxon>
        <taxon>Spermatophyta</taxon>
        <taxon>Magnoliopsida</taxon>
        <taxon>eudicotyledons</taxon>
        <taxon>Gunneridae</taxon>
        <taxon>Pentapetalae</taxon>
        <taxon>asterids</taxon>
        <taxon>lamiids</taxon>
        <taxon>Lamiales</taxon>
        <taxon>Gesneriaceae</taxon>
        <taxon>Didymocarpoideae</taxon>
        <taxon>Trichosporeae</taxon>
        <taxon>Loxocarpinae</taxon>
        <taxon>Dorcoceras</taxon>
    </lineage>
</organism>
<sequence>MNGSNHLENINCHLEHRSRTHLDHSIQLNQWLRNKFTRFPQETQVCTSGPVYILLLIVSLKGVLFIPLLFPNEDPRKELLKHTGGLPSWHLLVTSVIRNIPSVKHDTSGSSTSRAPRDLECDESSQYSLAKRPRDSHATVLVNYKFNYLQENVHSCIKEIENTLLRWGKLSVSGLLYLVISFLSRQVNLILATPRKLTVCLAFGVTVDYVWSSNVFYEVDVDFKTLSIPDFSTHRDYDVLPFAVISGFDDCVIAVATGLACDWLLLLATGLACDWLLLLATGFACDWLLLLSTGFAYD</sequence>
<keyword evidence="1" id="KW-0472">Membrane</keyword>
<feature type="transmembrane region" description="Helical" evidence="1">
    <location>
        <begin position="51"/>
        <end position="70"/>
    </location>
</feature>
<accession>A0A2Z7DE57</accession>
<proteinExistence type="predicted"/>
<evidence type="ECO:0000256" key="1">
    <source>
        <dbReference type="SAM" id="Phobius"/>
    </source>
</evidence>
<dbReference type="EMBL" id="KQ987251">
    <property type="protein sequence ID" value="KZV57792.1"/>
    <property type="molecule type" value="Genomic_DNA"/>
</dbReference>
<reference evidence="2 3" key="1">
    <citation type="journal article" date="2015" name="Proc. Natl. Acad. Sci. U.S.A.">
        <title>The resurrection genome of Boea hygrometrica: A blueprint for survival of dehydration.</title>
        <authorList>
            <person name="Xiao L."/>
            <person name="Yang G."/>
            <person name="Zhang L."/>
            <person name="Yang X."/>
            <person name="Zhao S."/>
            <person name="Ji Z."/>
            <person name="Zhou Q."/>
            <person name="Hu M."/>
            <person name="Wang Y."/>
            <person name="Chen M."/>
            <person name="Xu Y."/>
            <person name="Jin H."/>
            <person name="Xiao X."/>
            <person name="Hu G."/>
            <person name="Bao F."/>
            <person name="Hu Y."/>
            <person name="Wan P."/>
            <person name="Li L."/>
            <person name="Deng X."/>
            <person name="Kuang T."/>
            <person name="Xiang C."/>
            <person name="Zhu J.K."/>
            <person name="Oliver M.J."/>
            <person name="He Y."/>
        </authorList>
    </citation>
    <scope>NUCLEOTIDE SEQUENCE [LARGE SCALE GENOMIC DNA]</scope>
    <source>
        <strain evidence="3">cv. XS01</strain>
    </source>
</reference>
<dbReference type="Proteomes" id="UP000250235">
    <property type="component" value="Unassembled WGS sequence"/>
</dbReference>
<protein>
    <submittedName>
        <fullName evidence="2">Uncharacterized protein</fullName>
    </submittedName>
</protein>
<evidence type="ECO:0000313" key="2">
    <source>
        <dbReference type="EMBL" id="KZV57792.1"/>
    </source>
</evidence>
<keyword evidence="1" id="KW-0812">Transmembrane</keyword>
<name>A0A2Z7DE57_9LAMI</name>